<dbReference type="Gene3D" id="1.10.10.10">
    <property type="entry name" value="Winged helix-like DNA-binding domain superfamily/Winged helix DNA-binding domain"/>
    <property type="match status" value="1"/>
</dbReference>
<accession>A0ABS0CUC8</accession>
<dbReference type="InterPro" id="IPR036390">
    <property type="entry name" value="WH_DNA-bd_sf"/>
</dbReference>
<dbReference type="SUPFAM" id="SSF46785">
    <property type="entry name" value="Winged helix' DNA-binding domain"/>
    <property type="match status" value="1"/>
</dbReference>
<dbReference type="InterPro" id="IPR036388">
    <property type="entry name" value="WH-like_DNA-bd_sf"/>
</dbReference>
<proteinExistence type="predicted"/>
<organism evidence="1 2">
    <name type="scientific">Nocardia amamiensis</name>
    <dbReference type="NCBI Taxonomy" id="404578"/>
    <lineage>
        <taxon>Bacteria</taxon>
        <taxon>Bacillati</taxon>
        <taxon>Actinomycetota</taxon>
        <taxon>Actinomycetes</taxon>
        <taxon>Mycobacteriales</taxon>
        <taxon>Nocardiaceae</taxon>
        <taxon>Nocardia</taxon>
    </lineage>
</organism>
<evidence type="ECO:0000313" key="2">
    <source>
        <dbReference type="Proteomes" id="UP000702209"/>
    </source>
</evidence>
<name>A0ABS0CUC8_9NOCA</name>
<dbReference type="EMBL" id="JADLQX010000016">
    <property type="protein sequence ID" value="MBF6300135.1"/>
    <property type="molecule type" value="Genomic_DNA"/>
</dbReference>
<evidence type="ECO:0008006" key="3">
    <source>
        <dbReference type="Google" id="ProtNLM"/>
    </source>
</evidence>
<gene>
    <name evidence="1" type="ORF">IU459_21685</name>
</gene>
<protein>
    <recommendedName>
        <fullName evidence="3">MarR family transcriptional regulator</fullName>
    </recommendedName>
</protein>
<dbReference type="Proteomes" id="UP000702209">
    <property type="component" value="Unassembled WGS sequence"/>
</dbReference>
<keyword evidence="2" id="KW-1185">Reference proteome</keyword>
<evidence type="ECO:0000313" key="1">
    <source>
        <dbReference type="EMBL" id="MBF6300135.1"/>
    </source>
</evidence>
<comment type="caution">
    <text evidence="1">The sequence shown here is derived from an EMBL/GenBank/DDBJ whole genome shotgun (WGS) entry which is preliminary data.</text>
</comment>
<sequence length="85" mass="9560">MALTEPQAKVLGAISATPMSFADIRIRTGLSEHTTRATMHALAYLGWVRRAAACWQITDEGQRVIGEPRYRDFRLNTTRQEVDLA</sequence>
<dbReference type="RefSeq" id="WP_195131383.1">
    <property type="nucleotide sequence ID" value="NZ_JADLQX010000016.1"/>
</dbReference>
<reference evidence="1 2" key="1">
    <citation type="submission" date="2020-10" db="EMBL/GenBank/DDBJ databases">
        <title>Identification of Nocardia species via Next-generation sequencing and recognition of intraspecies genetic diversity.</title>
        <authorList>
            <person name="Li P."/>
            <person name="Li P."/>
            <person name="Lu B."/>
        </authorList>
    </citation>
    <scope>NUCLEOTIDE SEQUENCE [LARGE SCALE GENOMIC DNA]</scope>
    <source>
        <strain evidence="1 2">BJ06-0157</strain>
    </source>
</reference>